<reference evidence="2 3" key="1">
    <citation type="journal article" date="2014" name="Nature">
        <title>The genome of the recently domesticated crop plant sugar beet (Beta vulgaris).</title>
        <authorList>
            <person name="Dohm J.C."/>
            <person name="Minoche A.E."/>
            <person name="Holtgrawe D."/>
            <person name="Capella-Gutierrez S."/>
            <person name="Zakrzewski F."/>
            <person name="Tafer H."/>
            <person name="Rupp O."/>
            <person name="Sorensen T.R."/>
            <person name="Stracke R."/>
            <person name="Reinhardt R."/>
            <person name="Goesmann A."/>
            <person name="Kraft T."/>
            <person name="Schulz B."/>
            <person name="Stadler P.F."/>
            <person name="Schmidt T."/>
            <person name="Gabaldon T."/>
            <person name="Lehrach H."/>
            <person name="Weisshaar B."/>
            <person name="Himmelbauer H."/>
        </authorList>
    </citation>
    <scope>NUCLEOTIDE SEQUENCE [LARGE SCALE GENOMIC DNA]</scope>
    <source>
        <tissue evidence="2">Taproot</tissue>
    </source>
</reference>
<feature type="compositionally biased region" description="Polar residues" evidence="1">
    <location>
        <begin position="1"/>
        <end position="21"/>
    </location>
</feature>
<organism evidence="2 3">
    <name type="scientific">Beta vulgaris subsp. vulgaris</name>
    <name type="common">Beet</name>
    <dbReference type="NCBI Taxonomy" id="3555"/>
    <lineage>
        <taxon>Eukaryota</taxon>
        <taxon>Viridiplantae</taxon>
        <taxon>Streptophyta</taxon>
        <taxon>Embryophyta</taxon>
        <taxon>Tracheophyta</taxon>
        <taxon>Spermatophyta</taxon>
        <taxon>Magnoliopsida</taxon>
        <taxon>eudicotyledons</taxon>
        <taxon>Gunneridae</taxon>
        <taxon>Pentapetalae</taxon>
        <taxon>Caryophyllales</taxon>
        <taxon>Chenopodiaceae</taxon>
        <taxon>Betoideae</taxon>
        <taxon>Beta</taxon>
    </lineage>
</organism>
<name>A0A0J8B9B9_BETVV</name>
<evidence type="ECO:0000256" key="1">
    <source>
        <dbReference type="SAM" id="MobiDB-lite"/>
    </source>
</evidence>
<feature type="region of interest" description="Disordered" evidence="1">
    <location>
        <begin position="84"/>
        <end position="104"/>
    </location>
</feature>
<accession>A0A0J8B9B9</accession>
<dbReference type="Proteomes" id="UP000035740">
    <property type="component" value="Unassembled WGS sequence"/>
</dbReference>
<evidence type="ECO:0000313" key="3">
    <source>
        <dbReference type="Proteomes" id="UP000035740"/>
    </source>
</evidence>
<evidence type="ECO:0000313" key="2">
    <source>
        <dbReference type="EMBL" id="KMS96452.1"/>
    </source>
</evidence>
<proteinExistence type="predicted"/>
<protein>
    <submittedName>
        <fullName evidence="2">Uncharacterized protein</fullName>
    </submittedName>
</protein>
<dbReference type="AlphaFoldDB" id="A0A0J8B9B9"/>
<dbReference type="Gramene" id="KMS96452">
    <property type="protein sequence ID" value="KMS96452"/>
    <property type="gene ID" value="BVRB_9g225060"/>
</dbReference>
<dbReference type="EMBL" id="KQ090378">
    <property type="protein sequence ID" value="KMS96452.1"/>
    <property type="molecule type" value="Genomic_DNA"/>
</dbReference>
<feature type="region of interest" description="Disordered" evidence="1">
    <location>
        <begin position="1"/>
        <end position="31"/>
    </location>
</feature>
<sequence>MTNKSQQNGMYDPIQVSTTNVPPKRKRQSEDVSMIVKDIKGTKVPSTVLFMSAYTTKEKEDNCYCFQSNRKSSQDTNEIRFWINARLGASPKPNQKSTKPKSTR</sequence>
<gene>
    <name evidence="2" type="ORF">BVRB_9g225060</name>
</gene>
<keyword evidence="3" id="KW-1185">Reference proteome</keyword>